<keyword evidence="2" id="KW-1185">Reference proteome</keyword>
<dbReference type="Proteomes" id="UP000821845">
    <property type="component" value="Chromosome 7"/>
</dbReference>
<sequence>MRQNCCHFSNLKLDELFIPGTHDSAMYSLKREWPVGDFIFTQDQTIGHQLAFGVRSLDLRVGFLDGVFWIFHDKFKSQVTVETVLRQVKTFVETTGEAVILDFHRFTLGFDRYDDPVDQRHRMLVRLIVNTLEGVVAPRQLLNNTLQDVFGGCGSRRDQWNKRPTVFVMYNYDYVGPHSEYLCPGVVQNWADAQDLSYLIEYLEENACKKFPGTLSSAQAELTVKFPSQVHSVRDLAEIVNFNVTNLFREHLWNCTNIVTNDYFLGSGTVELAIEANKYRGRVKGGLRRCKSSLRRRLSTNRL</sequence>
<evidence type="ECO:0000313" key="1">
    <source>
        <dbReference type="EMBL" id="KAH6926792.1"/>
    </source>
</evidence>
<evidence type="ECO:0000313" key="2">
    <source>
        <dbReference type="Proteomes" id="UP000821845"/>
    </source>
</evidence>
<name>A0ACB7RV23_HYAAI</name>
<accession>A0ACB7RV23</accession>
<organism evidence="1 2">
    <name type="scientific">Hyalomma asiaticum</name>
    <name type="common">Tick</name>
    <dbReference type="NCBI Taxonomy" id="266040"/>
    <lineage>
        <taxon>Eukaryota</taxon>
        <taxon>Metazoa</taxon>
        <taxon>Ecdysozoa</taxon>
        <taxon>Arthropoda</taxon>
        <taxon>Chelicerata</taxon>
        <taxon>Arachnida</taxon>
        <taxon>Acari</taxon>
        <taxon>Parasitiformes</taxon>
        <taxon>Ixodida</taxon>
        <taxon>Ixodoidea</taxon>
        <taxon>Ixodidae</taxon>
        <taxon>Hyalomminae</taxon>
        <taxon>Hyalomma</taxon>
    </lineage>
</organism>
<protein>
    <submittedName>
        <fullName evidence="1">Uncharacterized protein</fullName>
    </submittedName>
</protein>
<comment type="caution">
    <text evidence="1">The sequence shown here is derived from an EMBL/GenBank/DDBJ whole genome shotgun (WGS) entry which is preliminary data.</text>
</comment>
<reference evidence="1" key="1">
    <citation type="submission" date="2020-05" db="EMBL/GenBank/DDBJ databases">
        <title>Large-scale comparative analyses of tick genomes elucidate their genetic diversity and vector capacities.</title>
        <authorList>
            <person name="Jia N."/>
            <person name="Wang J."/>
            <person name="Shi W."/>
            <person name="Du L."/>
            <person name="Sun Y."/>
            <person name="Zhan W."/>
            <person name="Jiang J."/>
            <person name="Wang Q."/>
            <person name="Zhang B."/>
            <person name="Ji P."/>
            <person name="Sakyi L.B."/>
            <person name="Cui X."/>
            <person name="Yuan T."/>
            <person name="Jiang B."/>
            <person name="Yang W."/>
            <person name="Lam T.T.-Y."/>
            <person name="Chang Q."/>
            <person name="Ding S."/>
            <person name="Wang X."/>
            <person name="Zhu J."/>
            <person name="Ruan X."/>
            <person name="Zhao L."/>
            <person name="Wei J."/>
            <person name="Que T."/>
            <person name="Du C."/>
            <person name="Cheng J."/>
            <person name="Dai P."/>
            <person name="Han X."/>
            <person name="Huang E."/>
            <person name="Gao Y."/>
            <person name="Liu J."/>
            <person name="Shao H."/>
            <person name="Ye R."/>
            <person name="Li L."/>
            <person name="Wei W."/>
            <person name="Wang X."/>
            <person name="Wang C."/>
            <person name="Yang T."/>
            <person name="Huo Q."/>
            <person name="Li W."/>
            <person name="Guo W."/>
            <person name="Chen H."/>
            <person name="Zhou L."/>
            <person name="Ni X."/>
            <person name="Tian J."/>
            <person name="Zhou Y."/>
            <person name="Sheng Y."/>
            <person name="Liu T."/>
            <person name="Pan Y."/>
            <person name="Xia L."/>
            <person name="Li J."/>
            <person name="Zhao F."/>
            <person name="Cao W."/>
        </authorList>
    </citation>
    <scope>NUCLEOTIDE SEQUENCE</scope>
    <source>
        <strain evidence="1">Hyas-2018</strain>
    </source>
</reference>
<dbReference type="EMBL" id="CM023487">
    <property type="protein sequence ID" value="KAH6926792.1"/>
    <property type="molecule type" value="Genomic_DNA"/>
</dbReference>
<gene>
    <name evidence="1" type="ORF">HPB50_022177</name>
</gene>
<proteinExistence type="predicted"/>